<sequence>MSDSKQARPRGFTSDNIAGASPAVIAAITECASGQALPYGNDELTHTVERRLAEVFEHEVDVFLVSTGSAANALALAAMTPPWGSVLSHAEAHINRDECGAPEFYTAGAKLVQLPGDAGKIDIDALAANAKRMLGDVHSVQPSSVSITQATEVGSVYGSMRSRRSAISADRRTCHFTWTAPASPMPSSLSAARRPR</sequence>
<reference evidence="6" key="1">
    <citation type="submission" date="2012-10" db="EMBL/GenBank/DDBJ databases">
        <authorList>
            <person name="Maita H."/>
            <person name="Sato S."/>
        </authorList>
    </citation>
    <scope>NUCLEOTIDE SEQUENCE</scope>
    <source>
        <strain evidence="6">NZP2037</strain>
    </source>
</reference>
<dbReference type="InterPro" id="IPR015424">
    <property type="entry name" value="PyrdxlP-dep_Trfase"/>
</dbReference>
<evidence type="ECO:0000259" key="5">
    <source>
        <dbReference type="Pfam" id="PF01212"/>
    </source>
</evidence>
<evidence type="ECO:0000256" key="3">
    <source>
        <dbReference type="ARBA" id="ARBA00011881"/>
    </source>
</evidence>
<dbReference type="GO" id="GO:0006520">
    <property type="term" value="P:amino acid metabolic process"/>
    <property type="evidence" value="ECO:0007669"/>
    <property type="project" value="InterPro"/>
</dbReference>
<evidence type="ECO:0000256" key="4">
    <source>
        <dbReference type="ARBA" id="ARBA00022898"/>
    </source>
</evidence>
<dbReference type="InterPro" id="IPR015421">
    <property type="entry name" value="PyrdxlP-dep_Trfase_major"/>
</dbReference>
<dbReference type="AlphaFoldDB" id="M5ALY9"/>
<name>M5ALY9_RHILI</name>
<proteinExistence type="inferred from homology"/>
<evidence type="ECO:0000256" key="2">
    <source>
        <dbReference type="ARBA" id="ARBA00006966"/>
    </source>
</evidence>
<dbReference type="Gene3D" id="3.40.640.10">
    <property type="entry name" value="Type I PLP-dependent aspartate aminotransferase-like (Major domain)"/>
    <property type="match status" value="1"/>
</dbReference>
<protein>
    <submittedName>
        <fullName evidence="6">Probable L-threonine aldolase</fullName>
    </submittedName>
</protein>
<dbReference type="SUPFAM" id="SSF53383">
    <property type="entry name" value="PLP-dependent transferases"/>
    <property type="match status" value="1"/>
</dbReference>
<feature type="domain" description="Aromatic amino acid beta-eliminating lyase/threonine aldolase" evidence="5">
    <location>
        <begin position="12"/>
        <end position="158"/>
    </location>
</feature>
<organism evidence="6">
    <name type="scientific">Rhizobium loti</name>
    <name type="common">Mesorhizobium loti</name>
    <dbReference type="NCBI Taxonomy" id="381"/>
    <lineage>
        <taxon>Bacteria</taxon>
        <taxon>Pseudomonadati</taxon>
        <taxon>Pseudomonadota</taxon>
        <taxon>Alphaproteobacteria</taxon>
        <taxon>Hyphomicrobiales</taxon>
        <taxon>Phyllobacteriaceae</taxon>
        <taxon>Mesorhizobium</taxon>
    </lineage>
</organism>
<keyword evidence="4" id="KW-0663">Pyridoxal phosphate</keyword>
<reference evidence="6" key="2">
    <citation type="journal article" date="2013" name="Microbes Environ.">
        <title>Commonalities and Differences among Symbiosis Islands of Three Mesorhizobium loti Strains.</title>
        <authorList>
            <person name="Kasai-Maita H."/>
            <person name="Hirakawa H."/>
            <person name="Nakamura Y."/>
            <person name="Kaneko T."/>
            <person name="Miki K."/>
            <person name="Maruya J."/>
            <person name="Okazaki S."/>
            <person name="Tabata S."/>
            <person name="Saeki K."/>
            <person name="Sato S."/>
        </authorList>
    </citation>
    <scope>NUCLEOTIDE SEQUENCE</scope>
    <source>
        <strain evidence="6">NZP2037</strain>
    </source>
</reference>
<dbReference type="InterPro" id="IPR001597">
    <property type="entry name" value="ArAA_b-elim_lyase/Thr_aldolase"/>
</dbReference>
<dbReference type="GO" id="GO:0016829">
    <property type="term" value="F:lyase activity"/>
    <property type="evidence" value="ECO:0007669"/>
    <property type="project" value="InterPro"/>
</dbReference>
<comment type="subunit">
    <text evidence="3">Homotetramer.</text>
</comment>
<dbReference type="PANTHER" id="PTHR48097">
    <property type="entry name" value="L-THREONINE ALDOLASE-RELATED"/>
    <property type="match status" value="1"/>
</dbReference>
<dbReference type="Pfam" id="PF01212">
    <property type="entry name" value="Beta_elim_lyase"/>
    <property type="match status" value="1"/>
</dbReference>
<dbReference type="PANTHER" id="PTHR48097:SF5">
    <property type="entry name" value="LOW SPECIFICITY L-THREONINE ALDOLASE"/>
    <property type="match status" value="1"/>
</dbReference>
<comment type="cofactor">
    <cofactor evidence="1">
        <name>pyridoxal 5'-phosphate</name>
        <dbReference type="ChEBI" id="CHEBI:597326"/>
    </cofactor>
</comment>
<accession>M5ALY9</accession>
<evidence type="ECO:0000313" key="6">
    <source>
        <dbReference type="EMBL" id="BAN09839.1"/>
    </source>
</evidence>
<evidence type="ECO:0000256" key="1">
    <source>
        <dbReference type="ARBA" id="ARBA00001933"/>
    </source>
</evidence>
<dbReference type="EMBL" id="AP012557">
    <property type="protein sequence ID" value="BAN09839.1"/>
    <property type="molecule type" value="Genomic_DNA"/>
</dbReference>
<comment type="similarity">
    <text evidence="2">Belongs to the threonine aldolase family.</text>
</comment>